<dbReference type="Gene3D" id="2.60.20.10">
    <property type="entry name" value="Crystallins"/>
    <property type="match status" value="1"/>
</dbReference>
<comment type="caution">
    <text evidence="2">The sequence shown here is derived from an EMBL/GenBank/DDBJ whole genome shotgun (WGS) entry which is preliminary data.</text>
</comment>
<dbReference type="AlphaFoldDB" id="A0A154M9Q1"/>
<dbReference type="RefSeq" id="WP_061986851.1">
    <property type="nucleotide sequence ID" value="NZ_FOPQ01000003.1"/>
</dbReference>
<name>A0A154M9Q1_9PSEU</name>
<protein>
    <recommendedName>
        <fullName evidence="6">Peptidase inhibitor family I36</fullName>
    </recommendedName>
</protein>
<dbReference type="EMBL" id="LOBU02000021">
    <property type="protein sequence ID" value="OKA04649.1"/>
    <property type="molecule type" value="Genomic_DNA"/>
</dbReference>
<feature type="chain" id="PRO_5010636900" description="Peptidase inhibitor family I36" evidence="1">
    <location>
        <begin position="28"/>
        <end position="129"/>
    </location>
</feature>
<evidence type="ECO:0000313" key="4">
    <source>
        <dbReference type="Proteomes" id="UP000076321"/>
    </source>
</evidence>
<dbReference type="OrthoDB" id="2677885at2"/>
<dbReference type="Proteomes" id="UP000076321">
    <property type="component" value="Unassembled WGS sequence"/>
</dbReference>
<sequence length="129" mass="14013">MRKIVMGILAVLLAGGGTVLASAPAQAGQLNGVCEDSELCVYRDSYRSGGIADFEWSVTDYSQWTFYGSSTTVNDNVSSIHNEGNILRVRIWEHANYGGRLLDVIGQNTVKDTLPGYDNTASSHQYFTG</sequence>
<dbReference type="Proteomes" id="UP000186883">
    <property type="component" value="Unassembled WGS sequence"/>
</dbReference>
<proteinExistence type="predicted"/>
<reference evidence="3 5" key="2">
    <citation type="submission" date="2016-11" db="EMBL/GenBank/DDBJ databases">
        <title>Genome sequencing of Amycolatopsis regifaucium.</title>
        <authorList>
            <person name="Mayilraj S."/>
            <person name="Kaur N."/>
        </authorList>
    </citation>
    <scope>NUCLEOTIDE SEQUENCE [LARGE SCALE GENOMIC DNA]</scope>
    <source>
        <strain evidence="3 5">GY080</strain>
    </source>
</reference>
<dbReference type="Pfam" id="PF03995">
    <property type="entry name" value="Inhibitor_I36"/>
    <property type="match status" value="1"/>
</dbReference>
<keyword evidence="1" id="KW-0732">Signal</keyword>
<dbReference type="EMBL" id="LQCI01000034">
    <property type="protein sequence ID" value="KZB81384.1"/>
    <property type="molecule type" value="Genomic_DNA"/>
</dbReference>
<keyword evidence="5" id="KW-1185">Reference proteome</keyword>
<feature type="signal peptide" evidence="1">
    <location>
        <begin position="1"/>
        <end position="27"/>
    </location>
</feature>
<reference evidence="2 4" key="1">
    <citation type="submission" date="2015-12" db="EMBL/GenBank/DDBJ databases">
        <title>Amycolatopsis regifaucium genome sequencing and assembly.</title>
        <authorList>
            <person name="Mayilraj S."/>
        </authorList>
    </citation>
    <scope>NUCLEOTIDE SEQUENCE [LARGE SCALE GENOMIC DNA]</scope>
    <source>
        <strain evidence="2 4">GY080</strain>
    </source>
</reference>
<accession>A0A154M9Q1</accession>
<evidence type="ECO:0000313" key="5">
    <source>
        <dbReference type="Proteomes" id="UP000186883"/>
    </source>
</evidence>
<gene>
    <name evidence="3" type="ORF">ATP06_0230045</name>
    <name evidence="2" type="ORF">AVL48_05030</name>
</gene>
<evidence type="ECO:0000313" key="3">
    <source>
        <dbReference type="EMBL" id="OKA04649.1"/>
    </source>
</evidence>
<organism evidence="2 4">
    <name type="scientific">Amycolatopsis regifaucium</name>
    <dbReference type="NCBI Taxonomy" id="546365"/>
    <lineage>
        <taxon>Bacteria</taxon>
        <taxon>Bacillati</taxon>
        <taxon>Actinomycetota</taxon>
        <taxon>Actinomycetes</taxon>
        <taxon>Pseudonocardiales</taxon>
        <taxon>Pseudonocardiaceae</taxon>
        <taxon>Amycolatopsis</taxon>
    </lineage>
</organism>
<evidence type="ECO:0000313" key="2">
    <source>
        <dbReference type="EMBL" id="KZB81384.1"/>
    </source>
</evidence>
<evidence type="ECO:0008006" key="6">
    <source>
        <dbReference type="Google" id="ProtNLM"/>
    </source>
</evidence>
<evidence type="ECO:0000256" key="1">
    <source>
        <dbReference type="SAM" id="SignalP"/>
    </source>
</evidence>